<dbReference type="GO" id="GO:0006270">
    <property type="term" value="P:DNA replication initiation"/>
    <property type="evidence" value="ECO:0007669"/>
    <property type="project" value="TreeGrafter"/>
</dbReference>
<keyword evidence="4" id="KW-1185">Reference proteome</keyword>
<feature type="region of interest" description="Disordered" evidence="1">
    <location>
        <begin position="160"/>
        <end position="187"/>
    </location>
</feature>
<dbReference type="InterPro" id="IPR011501">
    <property type="entry name" value="Noc3_N"/>
</dbReference>
<dbReference type="Pfam" id="PF07540">
    <property type="entry name" value="NOC3p"/>
    <property type="match status" value="1"/>
</dbReference>
<evidence type="ECO:0000256" key="1">
    <source>
        <dbReference type="SAM" id="MobiDB-lite"/>
    </source>
</evidence>
<dbReference type="InterPro" id="IPR016903">
    <property type="entry name" value="Nucleolar_cplx-assoc_3"/>
</dbReference>
<comment type="caution">
    <text evidence="3">The sequence shown here is derived from an EMBL/GenBank/DDBJ whole genome shotgun (WGS) entry which is preliminary data.</text>
</comment>
<name>A0A5E4CDM3_MARMO</name>
<accession>A0A5E4CDM3</accession>
<feature type="compositionally biased region" description="Basic and acidic residues" evidence="1">
    <location>
        <begin position="160"/>
        <end position="174"/>
    </location>
</feature>
<feature type="compositionally biased region" description="Acidic residues" evidence="1">
    <location>
        <begin position="79"/>
        <end position="93"/>
    </location>
</feature>
<dbReference type="PANTHER" id="PTHR14428:SF5">
    <property type="entry name" value="NUCLEOLAR COMPLEX PROTEIN 3 HOMOLOG"/>
    <property type="match status" value="1"/>
</dbReference>
<dbReference type="InterPro" id="IPR016024">
    <property type="entry name" value="ARM-type_fold"/>
</dbReference>
<proteinExistence type="predicted"/>
<dbReference type="EMBL" id="CABDUW010001163">
    <property type="protein sequence ID" value="VTJ79229.1"/>
    <property type="molecule type" value="Genomic_DNA"/>
</dbReference>
<dbReference type="GO" id="GO:0003682">
    <property type="term" value="F:chromatin binding"/>
    <property type="evidence" value="ECO:0007669"/>
    <property type="project" value="TreeGrafter"/>
</dbReference>
<gene>
    <name evidence="3" type="ORF">MONAX_5E024154</name>
</gene>
<evidence type="ECO:0000313" key="4">
    <source>
        <dbReference type="Proteomes" id="UP000335636"/>
    </source>
</evidence>
<dbReference type="AlphaFoldDB" id="A0A5E4CDM3"/>
<dbReference type="Proteomes" id="UP000335636">
    <property type="component" value="Unassembled WGS sequence"/>
</dbReference>
<protein>
    <recommendedName>
        <fullName evidence="2">Nucleolar complex-associated protein 3 N-terminal domain-containing protein</fullName>
    </recommendedName>
</protein>
<feature type="domain" description="Nucleolar complex-associated protein 3 N-terminal" evidence="2">
    <location>
        <begin position="214"/>
        <end position="308"/>
    </location>
</feature>
<dbReference type="SUPFAM" id="SSF48371">
    <property type="entry name" value="ARM repeat"/>
    <property type="match status" value="1"/>
</dbReference>
<feature type="region of interest" description="Disordered" evidence="1">
    <location>
        <begin position="1"/>
        <end position="93"/>
    </location>
</feature>
<dbReference type="PANTHER" id="PTHR14428">
    <property type="entry name" value="NUCLEOLAR COMPLEX PROTEIN 3"/>
    <property type="match status" value="1"/>
</dbReference>
<evidence type="ECO:0000313" key="3">
    <source>
        <dbReference type="EMBL" id="VTJ79229.1"/>
    </source>
</evidence>
<feature type="compositionally biased region" description="Basic residues" evidence="1">
    <location>
        <begin position="29"/>
        <end position="51"/>
    </location>
</feature>
<feature type="compositionally biased region" description="Basic and acidic residues" evidence="1">
    <location>
        <begin position="52"/>
        <end position="78"/>
    </location>
</feature>
<reference evidence="3" key="1">
    <citation type="submission" date="2019-04" db="EMBL/GenBank/DDBJ databases">
        <authorList>
            <person name="Alioto T."/>
            <person name="Alioto T."/>
        </authorList>
    </citation>
    <scope>NUCLEOTIDE SEQUENCE [LARGE SCALE GENOMIC DNA]</scope>
</reference>
<sequence>MKARRNKKQVPSFRKLLKTSKVKLENKLKNKQHKQQSTLKKYRKEQRKLRQAVKDAVSKKPIPLEDPKRRRPVKRIEKEEEEEEEALPLDMLDEDDLQLMKDLGQRASFLTRDLSSSEPVHVKKRKHEHIIDKYEKIPRTLQIAPEKELIHLLPIKDKSGIIPQTREKPDTDSNKDEEDQEEEMELEEEIIEDPIPEMTREEHLIERKKKLQEKKLHIATLASAILSDPESNIKKLKELRSMLMEQDPDVAVTVRKLVVVSLMELFKDITPSYKIRPLTEAEKSTKIRKETQKLREFEEGLVSQYKFYLENLEQMVKDWKQRKLKKSNVVSLKAYKGLAEVAVKSLCELLVTLPHFNFHNNIIVLIVPLMNDTSKSISEMCCEAVKKLFKQDKLGQASLGVVKVISGFVKGRNYEVRPEMLKTFLCLRIKEVEVKKDTEDINKPKKFMTFKEKRKTLSRMQRKVWFISIFVLFKCCFI</sequence>
<dbReference type="GO" id="GO:0005730">
    <property type="term" value="C:nucleolus"/>
    <property type="evidence" value="ECO:0007669"/>
    <property type="project" value="TreeGrafter"/>
</dbReference>
<organism evidence="3 4">
    <name type="scientific">Marmota monax</name>
    <name type="common">Woodchuck</name>
    <dbReference type="NCBI Taxonomy" id="9995"/>
    <lineage>
        <taxon>Eukaryota</taxon>
        <taxon>Metazoa</taxon>
        <taxon>Chordata</taxon>
        <taxon>Craniata</taxon>
        <taxon>Vertebrata</taxon>
        <taxon>Euteleostomi</taxon>
        <taxon>Mammalia</taxon>
        <taxon>Eutheria</taxon>
        <taxon>Euarchontoglires</taxon>
        <taxon>Glires</taxon>
        <taxon>Rodentia</taxon>
        <taxon>Sciuromorpha</taxon>
        <taxon>Sciuridae</taxon>
        <taxon>Xerinae</taxon>
        <taxon>Marmotini</taxon>
        <taxon>Marmota</taxon>
    </lineage>
</organism>
<feature type="compositionally biased region" description="Acidic residues" evidence="1">
    <location>
        <begin position="175"/>
        <end position="187"/>
    </location>
</feature>
<evidence type="ECO:0000259" key="2">
    <source>
        <dbReference type="Pfam" id="PF07540"/>
    </source>
</evidence>